<evidence type="ECO:0000256" key="1">
    <source>
        <dbReference type="ARBA" id="ARBA00001924"/>
    </source>
</evidence>
<dbReference type="InterPro" id="IPR000572">
    <property type="entry name" value="OxRdtase_Mopterin-bd_dom"/>
</dbReference>
<keyword evidence="2" id="KW-0500">Molybdenum</keyword>
<accession>A0A6I3WGX0</accession>
<keyword evidence="4" id="KW-0560">Oxidoreductase</keyword>
<dbReference type="PROSITE" id="PS51318">
    <property type="entry name" value="TAT"/>
    <property type="match status" value="1"/>
</dbReference>
<feature type="chain" id="PRO_5026277798" evidence="5">
    <location>
        <begin position="35"/>
        <end position="412"/>
    </location>
</feature>
<evidence type="ECO:0000256" key="2">
    <source>
        <dbReference type="ARBA" id="ARBA00022505"/>
    </source>
</evidence>
<dbReference type="SUPFAM" id="SSF81296">
    <property type="entry name" value="E set domains"/>
    <property type="match status" value="1"/>
</dbReference>
<feature type="signal peptide" evidence="5">
    <location>
        <begin position="1"/>
        <end position="34"/>
    </location>
</feature>
<organism evidence="8 9">
    <name type="scientific">Pseudomonas spelaei</name>
    <dbReference type="NCBI Taxonomy" id="1055469"/>
    <lineage>
        <taxon>Bacteria</taxon>
        <taxon>Pseudomonadati</taxon>
        <taxon>Pseudomonadota</taxon>
        <taxon>Gammaproteobacteria</taxon>
        <taxon>Pseudomonadales</taxon>
        <taxon>Pseudomonadaceae</taxon>
        <taxon>Pseudomonas</taxon>
    </lineage>
</organism>
<dbReference type="GO" id="GO:0020037">
    <property type="term" value="F:heme binding"/>
    <property type="evidence" value="ECO:0007669"/>
    <property type="project" value="TreeGrafter"/>
</dbReference>
<reference evidence="8 9" key="1">
    <citation type="submission" date="2019-11" db="EMBL/GenBank/DDBJ databases">
        <title>Pseudomonas karstica sp. nov. and Pseudomonas spelaei sp. nov. from karst caves.</title>
        <authorList>
            <person name="Zeman M."/>
        </authorList>
    </citation>
    <scope>NUCLEOTIDE SEQUENCE [LARGE SCALE GENOMIC DNA]</scope>
    <source>
        <strain evidence="8 9">CCM 7893</strain>
    </source>
</reference>
<dbReference type="GO" id="GO:0030151">
    <property type="term" value="F:molybdenum ion binding"/>
    <property type="evidence" value="ECO:0007669"/>
    <property type="project" value="InterPro"/>
</dbReference>
<evidence type="ECO:0000256" key="5">
    <source>
        <dbReference type="SAM" id="SignalP"/>
    </source>
</evidence>
<keyword evidence="3" id="KW-0479">Metal-binding</keyword>
<dbReference type="InterPro" id="IPR006311">
    <property type="entry name" value="TAT_signal"/>
</dbReference>
<dbReference type="EMBL" id="WNNK01000017">
    <property type="protein sequence ID" value="MUF06493.1"/>
    <property type="molecule type" value="Genomic_DNA"/>
</dbReference>
<sequence>MNGNEDFWKLNRRRLLGLASTVSLASLLPRPSFAGNSSASAALDEMPHSDRRLVRLPEKTSLIQLADRPPQLETPLHYFRQDLTPNEAFFVRWHLSGYPTHVDTRTFRLRLDGQVAKPQSFTLQDLVNDFEPATMVAMNQCSGNARSLFTGPTPAGLQWQFGGMGNAQWTGVRLKDLLDRAGVKAGAVEVAFSGLDESPMPGLPKIVKSLKFDHANAGDVMVAYAMNGTALPMLNGFPLRLVVPGWYATYWIKSLAHIEVLDKRLSNIWMDEAYRIPDNTEISEEPGKLAPRTVPINRFATHSLFVRPEPEEALLVNHPYMLEGLANDGGDGIARVEVSLDGGRTWTDAKLDPEIGRYSWRRWRFVWTPTQKGRYTLKVRATNRAGEGQLTSQWNRGGLARRVIEQTTGMVI</sequence>
<keyword evidence="5" id="KW-0732">Signal</keyword>
<evidence type="ECO:0000259" key="6">
    <source>
        <dbReference type="Pfam" id="PF00174"/>
    </source>
</evidence>
<dbReference type="Gene3D" id="2.60.40.650">
    <property type="match status" value="1"/>
</dbReference>
<dbReference type="GO" id="GO:0043546">
    <property type="term" value="F:molybdopterin cofactor binding"/>
    <property type="evidence" value="ECO:0007669"/>
    <property type="project" value="TreeGrafter"/>
</dbReference>
<dbReference type="InterPro" id="IPR036374">
    <property type="entry name" value="OxRdtase_Mopterin-bd_sf"/>
</dbReference>
<dbReference type="RefSeq" id="WP_155584713.1">
    <property type="nucleotide sequence ID" value="NZ_JBHSTH010000009.1"/>
</dbReference>
<evidence type="ECO:0000259" key="7">
    <source>
        <dbReference type="Pfam" id="PF03404"/>
    </source>
</evidence>
<dbReference type="GO" id="GO:0006790">
    <property type="term" value="P:sulfur compound metabolic process"/>
    <property type="evidence" value="ECO:0007669"/>
    <property type="project" value="TreeGrafter"/>
</dbReference>
<dbReference type="OrthoDB" id="9795587at2"/>
<dbReference type="Gene3D" id="3.90.420.10">
    <property type="entry name" value="Oxidoreductase, molybdopterin-binding domain"/>
    <property type="match status" value="1"/>
</dbReference>
<dbReference type="InterPro" id="IPR008335">
    <property type="entry name" value="Mopterin_OxRdtase_euk"/>
</dbReference>
<name>A0A6I3WGX0_9PSED</name>
<dbReference type="InterPro" id="IPR014756">
    <property type="entry name" value="Ig_E-set"/>
</dbReference>
<feature type="domain" description="Oxidoreductase molybdopterin-binding" evidence="6">
    <location>
        <begin position="99"/>
        <end position="269"/>
    </location>
</feature>
<dbReference type="PRINTS" id="PR00407">
    <property type="entry name" value="EUMOPTERIN"/>
</dbReference>
<evidence type="ECO:0000256" key="3">
    <source>
        <dbReference type="ARBA" id="ARBA00022723"/>
    </source>
</evidence>
<dbReference type="InterPro" id="IPR005066">
    <property type="entry name" value="MoCF_OxRdtse_dimer"/>
</dbReference>
<protein>
    <submittedName>
        <fullName evidence="8">Molybdopterin-dependent oxidoreductase</fullName>
    </submittedName>
</protein>
<proteinExistence type="predicted"/>
<dbReference type="PANTHER" id="PTHR19372">
    <property type="entry name" value="SULFITE REDUCTASE"/>
    <property type="match status" value="1"/>
</dbReference>
<evidence type="ECO:0000313" key="8">
    <source>
        <dbReference type="EMBL" id="MUF06493.1"/>
    </source>
</evidence>
<comment type="cofactor">
    <cofactor evidence="1">
        <name>Mo-molybdopterin</name>
        <dbReference type="ChEBI" id="CHEBI:71302"/>
    </cofactor>
</comment>
<dbReference type="AlphaFoldDB" id="A0A6I3WGX0"/>
<comment type="caution">
    <text evidence="8">The sequence shown here is derived from an EMBL/GenBank/DDBJ whole genome shotgun (WGS) entry which is preliminary data.</text>
</comment>
<dbReference type="Pfam" id="PF00174">
    <property type="entry name" value="Oxidored_molyb"/>
    <property type="match status" value="1"/>
</dbReference>
<dbReference type="GO" id="GO:0008482">
    <property type="term" value="F:sulfite oxidase activity"/>
    <property type="evidence" value="ECO:0007669"/>
    <property type="project" value="TreeGrafter"/>
</dbReference>
<keyword evidence="9" id="KW-1185">Reference proteome</keyword>
<evidence type="ECO:0000313" key="9">
    <source>
        <dbReference type="Proteomes" id="UP000438196"/>
    </source>
</evidence>
<gene>
    <name evidence="8" type="ORF">GNF76_19235</name>
</gene>
<dbReference type="Pfam" id="PF03404">
    <property type="entry name" value="Mo-co_dimer"/>
    <property type="match status" value="1"/>
</dbReference>
<dbReference type="SUPFAM" id="SSF56524">
    <property type="entry name" value="Oxidoreductase molybdopterin-binding domain"/>
    <property type="match status" value="1"/>
</dbReference>
<dbReference type="PANTHER" id="PTHR19372:SF7">
    <property type="entry name" value="SULFITE OXIDASE, MITOCHONDRIAL"/>
    <property type="match status" value="1"/>
</dbReference>
<dbReference type="Proteomes" id="UP000438196">
    <property type="component" value="Unassembled WGS sequence"/>
</dbReference>
<evidence type="ECO:0000256" key="4">
    <source>
        <dbReference type="ARBA" id="ARBA00023002"/>
    </source>
</evidence>
<feature type="domain" description="Moybdenum cofactor oxidoreductase dimerisation" evidence="7">
    <location>
        <begin position="296"/>
        <end position="368"/>
    </location>
</feature>